<dbReference type="PROSITE" id="PS51257">
    <property type="entry name" value="PROKAR_LIPOPROTEIN"/>
    <property type="match status" value="1"/>
</dbReference>
<dbReference type="Proteomes" id="UP000260814">
    <property type="component" value="Unassembled WGS sequence"/>
</dbReference>
<dbReference type="EMBL" id="QSTW01000011">
    <property type="protein sequence ID" value="RGM90928.1"/>
    <property type="molecule type" value="Genomic_DNA"/>
</dbReference>
<dbReference type="Proteomes" id="UP000285109">
    <property type="component" value="Unassembled WGS sequence"/>
</dbReference>
<reference evidence="3 4" key="1">
    <citation type="submission" date="2018-08" db="EMBL/GenBank/DDBJ databases">
        <title>A genome reference for cultivated species of the human gut microbiota.</title>
        <authorList>
            <person name="Zou Y."/>
            <person name="Xue W."/>
            <person name="Luo G."/>
        </authorList>
    </citation>
    <scope>NUCLEOTIDE SEQUENCE [LARGE SCALE GENOMIC DNA]</scope>
    <source>
        <strain evidence="2 4">AF31-28B-AC</strain>
        <strain evidence="1 3">OM06-2</strain>
    </source>
</reference>
<evidence type="ECO:0000313" key="2">
    <source>
        <dbReference type="EMBL" id="RHM96548.1"/>
    </source>
</evidence>
<evidence type="ECO:0000313" key="4">
    <source>
        <dbReference type="Proteomes" id="UP000285109"/>
    </source>
</evidence>
<gene>
    <name evidence="2" type="ORF">DWZ34_08970</name>
    <name evidence="1" type="ORF">DXB87_09425</name>
</gene>
<evidence type="ECO:0000313" key="1">
    <source>
        <dbReference type="EMBL" id="RGM90928.1"/>
    </source>
</evidence>
<accession>A0A3E4Z7S2</accession>
<evidence type="ECO:0000313" key="3">
    <source>
        <dbReference type="Proteomes" id="UP000260814"/>
    </source>
</evidence>
<comment type="caution">
    <text evidence="1">The sequence shown here is derived from an EMBL/GenBank/DDBJ whole genome shotgun (WGS) entry which is preliminary data.</text>
</comment>
<dbReference type="PANTHER" id="PTHR37835">
    <property type="entry name" value="ALPHA-CLOSTRIPAIN"/>
    <property type="match status" value="1"/>
</dbReference>
<organism evidence="1 3">
    <name type="scientific">Phocaeicola plebeius</name>
    <dbReference type="NCBI Taxonomy" id="310297"/>
    <lineage>
        <taxon>Bacteria</taxon>
        <taxon>Pseudomonadati</taxon>
        <taxon>Bacteroidota</taxon>
        <taxon>Bacteroidia</taxon>
        <taxon>Bacteroidales</taxon>
        <taxon>Bacteroidaceae</taxon>
        <taxon>Phocaeicola</taxon>
    </lineage>
</organism>
<dbReference type="Gene3D" id="3.40.50.11970">
    <property type="match status" value="1"/>
</dbReference>
<dbReference type="AlphaFoldDB" id="A0A3E4Z7S2"/>
<dbReference type="PANTHER" id="PTHR37835:SF1">
    <property type="entry name" value="ALPHA-CLOSTRIPAIN"/>
    <property type="match status" value="1"/>
</dbReference>
<dbReference type="InterPro" id="IPR005077">
    <property type="entry name" value="Peptidase_C11"/>
</dbReference>
<dbReference type="EMBL" id="QRQK01000015">
    <property type="protein sequence ID" value="RHM96548.1"/>
    <property type="molecule type" value="Genomic_DNA"/>
</dbReference>
<dbReference type="RefSeq" id="WP_117701972.1">
    <property type="nucleotide sequence ID" value="NZ_DBEXEW010000093.1"/>
</dbReference>
<proteinExistence type="predicted"/>
<name>A0A3E4Z7S2_9BACT</name>
<protein>
    <recommendedName>
        <fullName evidence="5">Clostripain family protein</fullName>
    </recommendedName>
</protein>
<sequence>MKLIRLLPILLVIGLSCLTSCQKEEIPSADNKRTLFMYLPWSTNLTSYFYQNIDDMEDAISRRGLDKEPVLVFLSTSSTEAELFEITVNNGTCTRQILKEYTRPAFTTEEGLTGILNDMKSFAPAKTYSLIVGCHGMGWLPVAQSKARAATKPRYHWEYSHTPSIQRMDGYSPVIFYDFGDYVRALCGDDAEQLAQFETLLEQVVPYKAHTEKYFTAARGPLPIERYSGITTSAPSTNSLASSYSQTSWYLATH</sequence>
<evidence type="ECO:0008006" key="5">
    <source>
        <dbReference type="Google" id="ProtNLM"/>
    </source>
</evidence>